<reference evidence="3" key="2">
    <citation type="submission" date="2015-01" db="EMBL/GenBank/DDBJ databases">
        <title>Evolutionary Origins and Diversification of the Mycorrhizal Mutualists.</title>
        <authorList>
            <consortium name="DOE Joint Genome Institute"/>
            <consortium name="Mycorrhizal Genomics Consortium"/>
            <person name="Kohler A."/>
            <person name="Kuo A."/>
            <person name="Nagy L.G."/>
            <person name="Floudas D."/>
            <person name="Copeland A."/>
            <person name="Barry K.W."/>
            <person name="Cichocki N."/>
            <person name="Veneault-Fourrey C."/>
            <person name="LaButti K."/>
            <person name="Lindquist E.A."/>
            <person name="Lipzen A."/>
            <person name="Lundell T."/>
            <person name="Morin E."/>
            <person name="Murat C."/>
            <person name="Riley R."/>
            <person name="Ohm R."/>
            <person name="Sun H."/>
            <person name="Tunlid A."/>
            <person name="Henrissat B."/>
            <person name="Grigoriev I.V."/>
            <person name="Hibbett D.S."/>
            <person name="Martin F."/>
        </authorList>
    </citation>
    <scope>NUCLEOTIDE SEQUENCE [LARGE SCALE GENOMIC DNA]</scope>
    <source>
        <strain evidence="3">F 1598</strain>
    </source>
</reference>
<accession>A0A0C3FAM3</accession>
<dbReference type="AlphaFoldDB" id="A0A0C3FAM3"/>
<reference evidence="2 3" key="1">
    <citation type="submission" date="2014-04" db="EMBL/GenBank/DDBJ databases">
        <authorList>
            <consortium name="DOE Joint Genome Institute"/>
            <person name="Kuo A."/>
            <person name="Tarkka M."/>
            <person name="Buscot F."/>
            <person name="Kohler A."/>
            <person name="Nagy L.G."/>
            <person name="Floudas D."/>
            <person name="Copeland A."/>
            <person name="Barry K.W."/>
            <person name="Cichocki N."/>
            <person name="Veneault-Fourrey C."/>
            <person name="LaButti K."/>
            <person name="Lindquist E.A."/>
            <person name="Lipzen A."/>
            <person name="Lundell T."/>
            <person name="Morin E."/>
            <person name="Murat C."/>
            <person name="Sun H."/>
            <person name="Tunlid A."/>
            <person name="Henrissat B."/>
            <person name="Grigoriev I.V."/>
            <person name="Hibbett D.S."/>
            <person name="Martin F."/>
            <person name="Nordberg H.P."/>
            <person name="Cantor M.N."/>
            <person name="Hua S.X."/>
        </authorList>
    </citation>
    <scope>NUCLEOTIDE SEQUENCE [LARGE SCALE GENOMIC DNA]</scope>
    <source>
        <strain evidence="2 3">F 1598</strain>
    </source>
</reference>
<feature type="compositionally biased region" description="Polar residues" evidence="1">
    <location>
        <begin position="16"/>
        <end position="26"/>
    </location>
</feature>
<sequence>MARQCPLHPQKKTGNDILSSTTSFNSPRERPPQRPRSMLLSSSQATAPLHAR</sequence>
<evidence type="ECO:0000256" key="1">
    <source>
        <dbReference type="SAM" id="MobiDB-lite"/>
    </source>
</evidence>
<dbReference type="HOGENOM" id="CLU_3088066_0_0_1"/>
<name>A0A0C3FAM3_PILCF</name>
<feature type="region of interest" description="Disordered" evidence="1">
    <location>
        <begin position="1"/>
        <end position="52"/>
    </location>
</feature>
<dbReference type="Proteomes" id="UP000054166">
    <property type="component" value="Unassembled WGS sequence"/>
</dbReference>
<evidence type="ECO:0000313" key="2">
    <source>
        <dbReference type="EMBL" id="KIM76791.1"/>
    </source>
</evidence>
<dbReference type="InParanoid" id="A0A0C3FAM3"/>
<organism evidence="2 3">
    <name type="scientific">Piloderma croceum (strain F 1598)</name>
    <dbReference type="NCBI Taxonomy" id="765440"/>
    <lineage>
        <taxon>Eukaryota</taxon>
        <taxon>Fungi</taxon>
        <taxon>Dikarya</taxon>
        <taxon>Basidiomycota</taxon>
        <taxon>Agaricomycotina</taxon>
        <taxon>Agaricomycetes</taxon>
        <taxon>Agaricomycetidae</taxon>
        <taxon>Atheliales</taxon>
        <taxon>Atheliaceae</taxon>
        <taxon>Piloderma</taxon>
    </lineage>
</organism>
<gene>
    <name evidence="2" type="ORF">PILCRDRAFT_826010</name>
</gene>
<evidence type="ECO:0000313" key="3">
    <source>
        <dbReference type="Proteomes" id="UP000054166"/>
    </source>
</evidence>
<protein>
    <submittedName>
        <fullName evidence="2">Uncharacterized protein</fullName>
    </submittedName>
</protein>
<dbReference type="EMBL" id="KN833031">
    <property type="protein sequence ID" value="KIM76791.1"/>
    <property type="molecule type" value="Genomic_DNA"/>
</dbReference>
<keyword evidence="3" id="KW-1185">Reference proteome</keyword>
<proteinExistence type="predicted"/>